<feature type="non-terminal residue" evidence="1">
    <location>
        <position position="1"/>
    </location>
</feature>
<proteinExistence type="predicted"/>
<gene>
    <name evidence="1" type="ORF">S03H2_47253</name>
</gene>
<dbReference type="EMBL" id="BARU01029734">
    <property type="protein sequence ID" value="GAH70310.1"/>
    <property type="molecule type" value="Genomic_DNA"/>
</dbReference>
<dbReference type="AlphaFoldDB" id="X1IM27"/>
<organism evidence="1">
    <name type="scientific">marine sediment metagenome</name>
    <dbReference type="NCBI Taxonomy" id="412755"/>
    <lineage>
        <taxon>unclassified sequences</taxon>
        <taxon>metagenomes</taxon>
        <taxon>ecological metagenomes</taxon>
    </lineage>
</organism>
<name>X1IM27_9ZZZZ</name>
<comment type="caution">
    <text evidence="1">The sequence shown here is derived from an EMBL/GenBank/DDBJ whole genome shotgun (WGS) entry which is preliminary data.</text>
</comment>
<protein>
    <submittedName>
        <fullName evidence="1">Uncharacterized protein</fullName>
    </submittedName>
</protein>
<sequence length="224" mass="26573">LSKISFEIPDPIALIECYCYQNDFYSKYDLLLEDRDRKIEDVNKIGARIKKEVLLECKKITERTMGLNIFKYNLGQFLDLEEKKRSEHIKELNDFVIQKLLKINGIGLSTTTKILHTLYPKIIPMIDNPLQNKYREKINNAWTEKRADEIFIDFYNNLKMGSNRENLNYIFNEVSKNNLKNLSRIRIFDILWWSYLKAEKLRGGKGINWNTIKFINGGLVKKIR</sequence>
<reference evidence="1" key="1">
    <citation type="journal article" date="2014" name="Front. Microbiol.">
        <title>High frequency of phylogenetically diverse reductive dehalogenase-homologous genes in deep subseafloor sedimentary metagenomes.</title>
        <authorList>
            <person name="Kawai M."/>
            <person name="Futagami T."/>
            <person name="Toyoda A."/>
            <person name="Takaki Y."/>
            <person name="Nishi S."/>
            <person name="Hori S."/>
            <person name="Arai W."/>
            <person name="Tsubouchi T."/>
            <person name="Morono Y."/>
            <person name="Uchiyama I."/>
            <person name="Ito T."/>
            <person name="Fujiyama A."/>
            <person name="Inagaki F."/>
            <person name="Takami H."/>
        </authorList>
    </citation>
    <scope>NUCLEOTIDE SEQUENCE</scope>
    <source>
        <strain evidence="1">Expedition CK06-06</strain>
    </source>
</reference>
<accession>X1IM27</accession>
<evidence type="ECO:0000313" key="1">
    <source>
        <dbReference type="EMBL" id="GAH70310.1"/>
    </source>
</evidence>